<dbReference type="Gene3D" id="1.10.10.10">
    <property type="entry name" value="Winged helix-like DNA-binding domain superfamily/Winged helix DNA-binding domain"/>
    <property type="match status" value="1"/>
</dbReference>
<keyword evidence="4" id="KW-0804">Transcription</keyword>
<proteinExistence type="inferred from homology"/>
<evidence type="ECO:0000259" key="5">
    <source>
        <dbReference type="PROSITE" id="PS50931"/>
    </source>
</evidence>
<name>A0ABR9S7A1_9BURK</name>
<accession>A0ABR9S7A1</accession>
<dbReference type="SUPFAM" id="SSF46785">
    <property type="entry name" value="Winged helix' DNA-binding domain"/>
    <property type="match status" value="1"/>
</dbReference>
<dbReference type="InterPro" id="IPR036390">
    <property type="entry name" value="WH_DNA-bd_sf"/>
</dbReference>
<comment type="similarity">
    <text evidence="1">Belongs to the LysR transcriptional regulatory family.</text>
</comment>
<comment type="caution">
    <text evidence="6">The sequence shown here is derived from an EMBL/GenBank/DDBJ whole genome shotgun (WGS) entry which is preliminary data.</text>
</comment>
<keyword evidence="3" id="KW-0238">DNA-binding</keyword>
<feature type="domain" description="HTH lysR-type" evidence="5">
    <location>
        <begin position="5"/>
        <end position="62"/>
    </location>
</feature>
<dbReference type="RefSeq" id="WP_193677558.1">
    <property type="nucleotide sequence ID" value="NZ_JADDIV010000004.1"/>
</dbReference>
<evidence type="ECO:0000256" key="4">
    <source>
        <dbReference type="ARBA" id="ARBA00023163"/>
    </source>
</evidence>
<dbReference type="InterPro" id="IPR005119">
    <property type="entry name" value="LysR_subst-bd"/>
</dbReference>
<dbReference type="Pfam" id="PF03466">
    <property type="entry name" value="LysR_substrate"/>
    <property type="match status" value="1"/>
</dbReference>
<dbReference type="EMBL" id="JADDIV010000004">
    <property type="protein sequence ID" value="MBE7368944.1"/>
    <property type="molecule type" value="Genomic_DNA"/>
</dbReference>
<dbReference type="InterPro" id="IPR000847">
    <property type="entry name" value="LysR_HTH_N"/>
</dbReference>
<dbReference type="InterPro" id="IPR036388">
    <property type="entry name" value="WH-like_DNA-bd_sf"/>
</dbReference>
<dbReference type="PANTHER" id="PTHR30537:SF5">
    <property type="entry name" value="HTH-TYPE TRANSCRIPTIONAL ACTIVATOR TTDR-RELATED"/>
    <property type="match status" value="1"/>
</dbReference>
<evidence type="ECO:0000313" key="7">
    <source>
        <dbReference type="Proteomes" id="UP000806285"/>
    </source>
</evidence>
<dbReference type="PANTHER" id="PTHR30537">
    <property type="entry name" value="HTH-TYPE TRANSCRIPTIONAL REGULATOR"/>
    <property type="match status" value="1"/>
</dbReference>
<organism evidence="6 7">
    <name type="scientific">Ramlibacter pallidus</name>
    <dbReference type="NCBI Taxonomy" id="2780087"/>
    <lineage>
        <taxon>Bacteria</taxon>
        <taxon>Pseudomonadati</taxon>
        <taxon>Pseudomonadota</taxon>
        <taxon>Betaproteobacteria</taxon>
        <taxon>Burkholderiales</taxon>
        <taxon>Comamonadaceae</taxon>
        <taxon>Ramlibacter</taxon>
    </lineage>
</organism>
<dbReference type="Proteomes" id="UP000806285">
    <property type="component" value="Unassembled WGS sequence"/>
</dbReference>
<keyword evidence="2" id="KW-0805">Transcription regulation</keyword>
<keyword evidence="7" id="KW-1185">Reference proteome</keyword>
<dbReference type="SUPFAM" id="SSF53850">
    <property type="entry name" value="Periplasmic binding protein-like II"/>
    <property type="match status" value="1"/>
</dbReference>
<dbReference type="Pfam" id="PF00126">
    <property type="entry name" value="HTH_1"/>
    <property type="match status" value="1"/>
</dbReference>
<dbReference type="Gene3D" id="3.40.190.290">
    <property type="match status" value="1"/>
</dbReference>
<evidence type="ECO:0000256" key="2">
    <source>
        <dbReference type="ARBA" id="ARBA00023015"/>
    </source>
</evidence>
<evidence type="ECO:0000313" key="6">
    <source>
        <dbReference type="EMBL" id="MBE7368944.1"/>
    </source>
</evidence>
<sequence>MARKDTFSGLVEFLAVARQSSFRAAGADLGVTPSAVSQTIRSLEARVGVPLFQRTTRKVTLTDAGAALLAQLAPAASTIAEAMEGAAADRARPAGNLRLSVPRIALPLVLWDLLPAFRVACPDITVDLDVSDASADLLAAPFDAGIRMGEYLQRDMAAVRLTQDFRHVIVGSPGYLRARGRPASPKDLPVHECIRYRFPTARTVYRWEFVQGRRRYSVDPTGSVTVNDHLSMIELACRGVGLAYTLDLLVHDPMAAGALEEVLGTHLPKTSGLFLYFPARSQAQPKLRAFIDFANERLRGAGAARAIRG</sequence>
<protein>
    <submittedName>
        <fullName evidence="6">LysR family transcriptional regulator</fullName>
    </submittedName>
</protein>
<gene>
    <name evidence="6" type="ORF">IM787_15380</name>
</gene>
<dbReference type="InterPro" id="IPR058163">
    <property type="entry name" value="LysR-type_TF_proteobact-type"/>
</dbReference>
<evidence type="ECO:0000256" key="3">
    <source>
        <dbReference type="ARBA" id="ARBA00023125"/>
    </source>
</evidence>
<evidence type="ECO:0000256" key="1">
    <source>
        <dbReference type="ARBA" id="ARBA00009437"/>
    </source>
</evidence>
<dbReference type="PROSITE" id="PS50931">
    <property type="entry name" value="HTH_LYSR"/>
    <property type="match status" value="1"/>
</dbReference>
<reference evidence="6 7" key="1">
    <citation type="submission" date="2020-10" db="EMBL/GenBank/DDBJ databases">
        <title>Ramlibacter sp. HM2 16S ribosomal RNA gene Genome sequencing and assembly.</title>
        <authorList>
            <person name="Kang M."/>
        </authorList>
    </citation>
    <scope>NUCLEOTIDE SEQUENCE [LARGE SCALE GENOMIC DNA]</scope>
    <source>
        <strain evidence="6 7">HM2</strain>
    </source>
</reference>